<feature type="region of interest" description="Disordered" evidence="1">
    <location>
        <begin position="670"/>
        <end position="699"/>
    </location>
</feature>
<feature type="region of interest" description="Disordered" evidence="1">
    <location>
        <begin position="974"/>
        <end position="995"/>
    </location>
</feature>
<dbReference type="AlphaFoldDB" id="A0A8S9YXI0"/>
<dbReference type="Gene3D" id="2.30.29.30">
    <property type="entry name" value="Pleckstrin-homology domain (PH domain)/Phosphotyrosine-binding domain (PTB)"/>
    <property type="match status" value="1"/>
</dbReference>
<comment type="caution">
    <text evidence="3">The sequence shown here is derived from an EMBL/GenBank/DDBJ whole genome shotgun (WGS) entry which is preliminary data.</text>
</comment>
<feature type="compositionally biased region" description="Basic residues" evidence="1">
    <location>
        <begin position="512"/>
        <end position="526"/>
    </location>
</feature>
<dbReference type="SMART" id="SM01244">
    <property type="entry name" value="IRS"/>
    <property type="match status" value="1"/>
</dbReference>
<dbReference type="Proteomes" id="UP000822476">
    <property type="component" value="Unassembled WGS sequence"/>
</dbReference>
<feature type="compositionally biased region" description="Polar residues" evidence="1">
    <location>
        <begin position="496"/>
        <end position="507"/>
    </location>
</feature>
<feature type="compositionally biased region" description="Low complexity" evidence="1">
    <location>
        <begin position="458"/>
        <end position="469"/>
    </location>
</feature>
<dbReference type="OrthoDB" id="6279276at2759"/>
<feature type="compositionally biased region" description="Polar residues" evidence="1">
    <location>
        <begin position="974"/>
        <end position="994"/>
    </location>
</feature>
<feature type="compositionally biased region" description="Basic and acidic residues" evidence="1">
    <location>
        <begin position="470"/>
        <end position="480"/>
    </location>
</feature>
<feature type="compositionally biased region" description="Polar residues" evidence="1">
    <location>
        <begin position="679"/>
        <end position="697"/>
    </location>
</feature>
<sequence>MGGFHSLLNAPSCRYSHTTRPNETQHCSTCGAAYHPAQVVSSTSQPVWFQAHYPAVLCGIWLGRPEEEQLWEAFQATDHMKDSFSTSSQCYRMPREMNLAITLPSTALPKRAQTNSKPPKIVDILLKHTDFTKGERSALKRGFFSTIDVALDPLAELPQLEGCHIHGCIFVEYGNLVFQAAEDPTPLPILLIRQMGTSFGNGFSTIESPSGYNRLHCRGSDPNVTLKDAAHSMRNSLDVSGRYRTPPYSSSASLSLAIFRTTKRRLMTYLRSSCSSVKKHRCSCRSCRVKLPCKSNFVYTKIHDNYNCSVNKPVSKPNREGSSEVTENYVDSTRLPPPPLRLSWPLYTLRRFGFYGSSLFKLEAGRRAPRGEGNYLFIIKGLKEFRQYFEKYVHRRKSVSPLPTPQQCGNHTVQTPTLFHDSKHRLSSPSSRRFQNDLHVASLLAAHPGPKLPPHNEQPSSGQSPSPDDTSSRDITDITRLKKKKSSSISTLGKSNLNDPNGNNHLLSLQHDHRKQQVHSNPRQRSHLQTIAPGSFPSSCPQLTESSLAHISPSRLLVSKVIHRPEQHADEIATLPDAPSPPVPMLSLTLTNHLPPLPQTRAVYDNVNPYWHHPHLTLRCSSQAPFSNCSTKPDMTREWLDSLSTYQPGRVYTSRRAMTAVVRSNRCTEKMEGDEGNESHTSINQRIHCNPSSNDQVYSPKLARRNRATNGYQMRHASLPTPIPLPDLSTQGQNGDSLHVNSPRSLVLPPITISKSNDGLLLGSYHQQYSTGSPYYNLNSPEALHHINRTKSLTRSGSTSANRADFSGYLHKESGLISSPLSGAATIHCRQTQFSGSPDCSLSTPCTHLDYVNPERDISVFHFSDSQLMNESQLSCSTTVRSMDSRSQPIRLEPYANISGTLHYATLDFGHSLVNMADRSNLVVSTVGTHSTGLTNTAGTNAASEHSHSESSSSSNCPAHTYRTLVVGNALTQHDQGQSAGTSESVATLPNVDSDQAGGELPTNYVAICQLQTLAMRAVLNATT</sequence>
<name>A0A8S9YXI0_9TREM</name>
<keyword evidence="4" id="KW-1185">Reference proteome</keyword>
<proteinExistence type="predicted"/>
<protein>
    <recommendedName>
        <fullName evidence="2">IRS-type PTB domain-containing protein</fullName>
    </recommendedName>
</protein>
<feature type="region of interest" description="Disordered" evidence="1">
    <location>
        <begin position="930"/>
        <end position="958"/>
    </location>
</feature>
<gene>
    <name evidence="3" type="ORF">EG68_07906</name>
</gene>
<dbReference type="Pfam" id="PF02174">
    <property type="entry name" value="IRS"/>
    <property type="match status" value="1"/>
</dbReference>
<evidence type="ECO:0000313" key="3">
    <source>
        <dbReference type="EMBL" id="KAF7255607.1"/>
    </source>
</evidence>
<dbReference type="InterPro" id="IPR011993">
    <property type="entry name" value="PH-like_dom_sf"/>
</dbReference>
<dbReference type="EMBL" id="JTDE01003820">
    <property type="protein sequence ID" value="KAF7255607.1"/>
    <property type="molecule type" value="Genomic_DNA"/>
</dbReference>
<feature type="region of interest" description="Disordered" evidence="1">
    <location>
        <begin position="446"/>
        <end position="543"/>
    </location>
</feature>
<dbReference type="SUPFAM" id="SSF50729">
    <property type="entry name" value="PH domain-like"/>
    <property type="match status" value="1"/>
</dbReference>
<feature type="compositionally biased region" description="Low complexity" evidence="1">
    <location>
        <begin position="932"/>
        <end position="955"/>
    </location>
</feature>
<dbReference type="InterPro" id="IPR002404">
    <property type="entry name" value="IRS_PTB"/>
</dbReference>
<evidence type="ECO:0000259" key="2">
    <source>
        <dbReference type="PROSITE" id="PS51064"/>
    </source>
</evidence>
<accession>A0A8S9YXI0</accession>
<organism evidence="3 4">
    <name type="scientific">Paragonimus skrjabini miyazakii</name>
    <dbReference type="NCBI Taxonomy" id="59628"/>
    <lineage>
        <taxon>Eukaryota</taxon>
        <taxon>Metazoa</taxon>
        <taxon>Spiralia</taxon>
        <taxon>Lophotrochozoa</taxon>
        <taxon>Platyhelminthes</taxon>
        <taxon>Trematoda</taxon>
        <taxon>Digenea</taxon>
        <taxon>Plagiorchiida</taxon>
        <taxon>Troglotremata</taxon>
        <taxon>Troglotrematidae</taxon>
        <taxon>Paragonimus</taxon>
    </lineage>
</organism>
<evidence type="ECO:0000313" key="4">
    <source>
        <dbReference type="Proteomes" id="UP000822476"/>
    </source>
</evidence>
<feature type="domain" description="IRS-type PTB" evidence="2">
    <location>
        <begin position="295"/>
        <end position="403"/>
    </location>
</feature>
<evidence type="ECO:0000256" key="1">
    <source>
        <dbReference type="SAM" id="MobiDB-lite"/>
    </source>
</evidence>
<reference evidence="3" key="1">
    <citation type="submission" date="2019-07" db="EMBL/GenBank/DDBJ databases">
        <title>Annotation for the trematode Paragonimus miyazaki's.</title>
        <authorList>
            <person name="Choi Y.-J."/>
        </authorList>
    </citation>
    <scope>NUCLEOTIDE SEQUENCE</scope>
    <source>
        <strain evidence="3">Japan</strain>
    </source>
</reference>
<dbReference type="PROSITE" id="PS51064">
    <property type="entry name" value="IRS_PTB"/>
    <property type="match status" value="1"/>
</dbReference>